<keyword evidence="6 11" id="KW-0133">Cell shape</keyword>
<evidence type="ECO:0000256" key="5">
    <source>
        <dbReference type="ARBA" id="ARBA00022692"/>
    </source>
</evidence>
<keyword evidence="13" id="KW-1185">Reference proteome</keyword>
<name>A0ABS2CCA3_9NEIS</name>
<comment type="similarity">
    <text evidence="11">Belongs to the SEDS family. MrdB/RodA subfamily.</text>
</comment>
<evidence type="ECO:0000256" key="7">
    <source>
        <dbReference type="ARBA" id="ARBA00022984"/>
    </source>
</evidence>
<keyword evidence="2 11" id="KW-1003">Cell membrane</keyword>
<keyword evidence="11" id="KW-0997">Cell inner membrane</keyword>
<comment type="function">
    <text evidence="11">Peptidoglycan polymerase that is essential for cell wall elongation.</text>
</comment>
<sequence length="373" mass="40863">MLFVISYIWGRIKRPIDPALFCFILIIFALSAGLLYSASNRDLDRVTDKVVFMGISLGVLWFVANIQQRTLMQLALPAYVGGVILLIAVELFGITSHGATRWLNIGVTRIQPSEIMRIALPLMMAWYFNHYQASLNWRHFIGGAMIILVPVALILKQPDLGTSLLVASSGFYILFFAGLPWVVLAVMGVGIAVGAYTVTHWDLCINILHEYQCRRIATMLNPMEDPLGAGYHIIQGTIAIGSGGLFGKGWLAGTQTHLDFIPERTTDFIFAVYGEEFGLAGNVVLLMIYLAVIFRGLMIANNASTLFGRLLAGAISMNFFTYALVNMGMVTGMLPVVGVPLPLISYGGTSMVSILAGFGILMSIQRDRPLMKV</sequence>
<evidence type="ECO:0000256" key="1">
    <source>
        <dbReference type="ARBA" id="ARBA00004141"/>
    </source>
</evidence>
<comment type="caution">
    <text evidence="12">The sequence shown here is derived from an EMBL/GenBank/DDBJ whole genome shotgun (WGS) entry which is preliminary data.</text>
</comment>
<accession>A0ABS2CCA3</accession>
<comment type="catalytic activity">
    <reaction evidence="11">
        <text>[GlcNAc-(1-&gt;4)-Mur2Ac(oyl-L-Ala-gamma-D-Glu-L-Lys-D-Ala-D-Ala)](n)-di-trans,octa-cis-undecaprenyl diphosphate + beta-D-GlcNAc-(1-&gt;4)-Mur2Ac(oyl-L-Ala-gamma-D-Glu-L-Lys-D-Ala-D-Ala)-di-trans,octa-cis-undecaprenyl diphosphate = [GlcNAc-(1-&gt;4)-Mur2Ac(oyl-L-Ala-gamma-D-Glu-L-Lys-D-Ala-D-Ala)](n+1)-di-trans,octa-cis-undecaprenyl diphosphate + di-trans,octa-cis-undecaprenyl diphosphate + H(+)</text>
        <dbReference type="Rhea" id="RHEA:23708"/>
        <dbReference type="Rhea" id="RHEA-COMP:9602"/>
        <dbReference type="Rhea" id="RHEA-COMP:9603"/>
        <dbReference type="ChEBI" id="CHEBI:15378"/>
        <dbReference type="ChEBI" id="CHEBI:58405"/>
        <dbReference type="ChEBI" id="CHEBI:60033"/>
        <dbReference type="ChEBI" id="CHEBI:78435"/>
        <dbReference type="EC" id="2.4.99.28"/>
    </reaction>
</comment>
<gene>
    <name evidence="11 12" type="primary">rodA</name>
    <name evidence="11" type="synonym">mrdB</name>
    <name evidence="12" type="ORF">GM173_09340</name>
</gene>
<evidence type="ECO:0000256" key="8">
    <source>
        <dbReference type="ARBA" id="ARBA00022989"/>
    </source>
</evidence>
<feature type="transmembrane region" description="Helical" evidence="11">
    <location>
        <begin position="310"/>
        <end position="337"/>
    </location>
</feature>
<keyword evidence="3 11" id="KW-0328">Glycosyltransferase</keyword>
<keyword evidence="10 11" id="KW-0961">Cell wall biogenesis/degradation</keyword>
<dbReference type="RefSeq" id="WP_203571108.1">
    <property type="nucleotide sequence ID" value="NZ_WOFE01000003.1"/>
</dbReference>
<comment type="subcellular location">
    <subcellularLocation>
        <location evidence="11">Cell inner membrane</location>
        <topology evidence="11">Multi-pass membrane protein</topology>
    </subcellularLocation>
    <subcellularLocation>
        <location evidence="1">Membrane</location>
        <topology evidence="1">Multi-pass membrane protein</topology>
    </subcellularLocation>
</comment>
<evidence type="ECO:0000256" key="4">
    <source>
        <dbReference type="ARBA" id="ARBA00022679"/>
    </source>
</evidence>
<keyword evidence="4 11" id="KW-0808">Transferase</keyword>
<evidence type="ECO:0000313" key="12">
    <source>
        <dbReference type="EMBL" id="MBM5571784.1"/>
    </source>
</evidence>
<evidence type="ECO:0000256" key="9">
    <source>
        <dbReference type="ARBA" id="ARBA00023136"/>
    </source>
</evidence>
<feature type="transmembrane region" description="Helical" evidence="11">
    <location>
        <begin position="277"/>
        <end position="298"/>
    </location>
</feature>
<evidence type="ECO:0000313" key="13">
    <source>
        <dbReference type="Proteomes" id="UP001195660"/>
    </source>
</evidence>
<feature type="transmembrane region" description="Helical" evidence="11">
    <location>
        <begin position="50"/>
        <end position="68"/>
    </location>
</feature>
<dbReference type="HAMAP" id="MF_02079">
    <property type="entry name" value="PGT_RodA"/>
    <property type="match status" value="1"/>
</dbReference>
<evidence type="ECO:0000256" key="3">
    <source>
        <dbReference type="ARBA" id="ARBA00022676"/>
    </source>
</evidence>
<feature type="transmembrane region" description="Helical" evidence="11">
    <location>
        <begin position="164"/>
        <end position="193"/>
    </location>
</feature>
<dbReference type="Pfam" id="PF01098">
    <property type="entry name" value="FTSW_RODA_SPOVE"/>
    <property type="match status" value="1"/>
</dbReference>
<keyword evidence="9 11" id="KW-0472">Membrane</keyword>
<keyword evidence="8 11" id="KW-1133">Transmembrane helix</keyword>
<evidence type="ECO:0000256" key="10">
    <source>
        <dbReference type="ARBA" id="ARBA00023316"/>
    </source>
</evidence>
<feature type="transmembrane region" description="Helical" evidence="11">
    <location>
        <begin position="18"/>
        <end position="38"/>
    </location>
</feature>
<dbReference type="PANTHER" id="PTHR30474:SF1">
    <property type="entry name" value="PEPTIDOGLYCAN GLYCOSYLTRANSFERASE MRDB"/>
    <property type="match status" value="1"/>
</dbReference>
<dbReference type="InterPro" id="IPR018365">
    <property type="entry name" value="Cell_cycle_FtsW-rel_CS"/>
</dbReference>
<dbReference type="InterPro" id="IPR011923">
    <property type="entry name" value="RodA/MrdB"/>
</dbReference>
<comment type="pathway">
    <text evidence="11">Cell wall biogenesis; peptidoglycan biosynthesis.</text>
</comment>
<dbReference type="PANTHER" id="PTHR30474">
    <property type="entry name" value="CELL CYCLE PROTEIN"/>
    <property type="match status" value="1"/>
</dbReference>
<dbReference type="PROSITE" id="PS00428">
    <property type="entry name" value="FTSW_RODA_SPOVE"/>
    <property type="match status" value="1"/>
</dbReference>
<feature type="transmembrane region" description="Helical" evidence="11">
    <location>
        <begin position="343"/>
        <end position="364"/>
    </location>
</feature>
<evidence type="ECO:0000256" key="2">
    <source>
        <dbReference type="ARBA" id="ARBA00022475"/>
    </source>
</evidence>
<evidence type="ECO:0000256" key="6">
    <source>
        <dbReference type="ARBA" id="ARBA00022960"/>
    </source>
</evidence>
<feature type="transmembrane region" description="Helical" evidence="11">
    <location>
        <begin position="74"/>
        <end position="94"/>
    </location>
</feature>
<reference evidence="12 13" key="1">
    <citation type="submission" date="2019-11" db="EMBL/GenBank/DDBJ databases">
        <title>Novel Deefgea species.</title>
        <authorList>
            <person name="Han J.-H."/>
        </authorList>
    </citation>
    <scope>NUCLEOTIDE SEQUENCE [LARGE SCALE GENOMIC DNA]</scope>
    <source>
        <strain evidence="12 13">LMG 24817</strain>
    </source>
</reference>
<keyword evidence="7 11" id="KW-0573">Peptidoglycan synthesis</keyword>
<dbReference type="NCBIfam" id="TIGR02210">
    <property type="entry name" value="rodA_shape"/>
    <property type="match status" value="1"/>
</dbReference>
<organism evidence="12 13">
    <name type="scientific">Deefgea chitinilytica</name>
    <dbReference type="NCBI Taxonomy" id="570276"/>
    <lineage>
        <taxon>Bacteria</taxon>
        <taxon>Pseudomonadati</taxon>
        <taxon>Pseudomonadota</taxon>
        <taxon>Betaproteobacteria</taxon>
        <taxon>Neisseriales</taxon>
        <taxon>Chitinibacteraceae</taxon>
        <taxon>Deefgea</taxon>
    </lineage>
</organism>
<dbReference type="Proteomes" id="UP001195660">
    <property type="component" value="Unassembled WGS sequence"/>
</dbReference>
<dbReference type="EC" id="2.4.99.28" evidence="11"/>
<dbReference type="EMBL" id="WOFE01000003">
    <property type="protein sequence ID" value="MBM5571784.1"/>
    <property type="molecule type" value="Genomic_DNA"/>
</dbReference>
<protein>
    <recommendedName>
        <fullName evidence="11">Peptidoglycan glycosyltransferase MrdB</fullName>
        <shortName evidence="11">PGT</shortName>
        <ecNumber evidence="11">2.4.99.28</ecNumber>
    </recommendedName>
    <alternativeName>
        <fullName evidence="11">Cell elongation protein RodA</fullName>
    </alternativeName>
    <alternativeName>
        <fullName evidence="11">Cell wall polymerase</fullName>
    </alternativeName>
    <alternativeName>
        <fullName evidence="11">Peptidoglycan polymerase</fullName>
        <shortName evidence="11">PG polymerase</shortName>
    </alternativeName>
</protein>
<feature type="transmembrane region" description="Helical" evidence="11">
    <location>
        <begin position="137"/>
        <end position="155"/>
    </location>
</feature>
<proteinExistence type="inferred from homology"/>
<evidence type="ECO:0000256" key="11">
    <source>
        <dbReference type="HAMAP-Rule" id="MF_02079"/>
    </source>
</evidence>
<keyword evidence="5 11" id="KW-0812">Transmembrane</keyword>
<dbReference type="InterPro" id="IPR001182">
    <property type="entry name" value="FtsW/RodA"/>
</dbReference>